<protein>
    <submittedName>
        <fullName evidence="3">DUF3375 domain-containing protein</fullName>
    </submittedName>
</protein>
<feature type="region of interest" description="Disordered" evidence="2">
    <location>
        <begin position="391"/>
        <end position="414"/>
    </location>
</feature>
<evidence type="ECO:0000256" key="2">
    <source>
        <dbReference type="SAM" id="MobiDB-lite"/>
    </source>
</evidence>
<reference evidence="3" key="1">
    <citation type="journal article" date="2024" name="Antonie Van Leeuwenhoek">
        <title>Isoptericola haloaureus sp. nov., a dimorphic actinobacterium isolated from mangrove sediments of southeast India, implicating biosaline agricultural significance through nitrogen fixation and salt tolerance genes.</title>
        <authorList>
            <person name="Prathaban M."/>
            <person name="Prathiviraj R."/>
            <person name="Ravichandran M."/>
            <person name="Natarajan S.D."/>
            <person name="Sobanaa M."/>
            <person name="Hari Krishna Kumar S."/>
            <person name="Chandrasekar V."/>
            <person name="Selvin J."/>
        </authorList>
    </citation>
    <scope>NUCLEOTIDE SEQUENCE</scope>
    <source>
        <strain evidence="3">MP1014</strain>
    </source>
</reference>
<dbReference type="Proteomes" id="UP001310387">
    <property type="component" value="Unassembled WGS sequence"/>
</dbReference>
<feature type="region of interest" description="Disordered" evidence="2">
    <location>
        <begin position="475"/>
        <end position="525"/>
    </location>
</feature>
<name>A0ABU7ZB89_9MICO</name>
<evidence type="ECO:0000256" key="1">
    <source>
        <dbReference type="SAM" id="Coils"/>
    </source>
</evidence>
<gene>
    <name evidence="3" type="ORF">V5O49_16190</name>
</gene>
<keyword evidence="4" id="KW-1185">Reference proteome</keyword>
<sequence>MAEPEVAPPPGSRLAGALAGVERAFAAPTLGLLHKAEAPLVVAVLRCVFTPDRPTVATEQLHVEVDDLLDGFRAARDDGGAPAASGAPRVPDEPARVLCTRWVRERWLVRSLDDGGAERYQLSSYATEALDVVARTQGGRGLVSESRIRTLLVALDDLARDAYPDREARMRRLRARIDEAQSELARLEAGGEVEPVAEERLGEQYDHLLFLVRELPADFARVAESLTVLQRDLVTRLRQDDRSTGVVVAEYLDASENLLDSTTEGRAFAGAMELLGDPELLDSLEQRVREILEHPFAVDLPVAQRNALQGLRSQLVTAIEVVLAAQARVSRTVTAQIRHHNPLRDREVDSALREATAAMADWFPASGRAARVEPLRWFERAVPGRLRTTLHDLRPETPPEQLDPWAPEDTDDPDGAIDELRAMGGPSHQDLAARLAGLTAPSTVGAVFSDGPAALRRPVELLGYLDLAVDGGRPGADDAAAAPPPEAPRTGDVPADGLERVTATRADGTTRDFVLPRTPIRRTDD</sequence>
<proteinExistence type="predicted"/>
<dbReference type="EMBL" id="JBAGLP010000120">
    <property type="protein sequence ID" value="MEG3616667.1"/>
    <property type="molecule type" value="Genomic_DNA"/>
</dbReference>
<evidence type="ECO:0000313" key="4">
    <source>
        <dbReference type="Proteomes" id="UP001310387"/>
    </source>
</evidence>
<comment type="caution">
    <text evidence="3">The sequence shown here is derived from an EMBL/GenBank/DDBJ whole genome shotgun (WGS) entry which is preliminary data.</text>
</comment>
<keyword evidence="1" id="KW-0175">Coiled coil</keyword>
<organism evidence="3 4">
    <name type="scientific">Isoptericola haloaureus</name>
    <dbReference type="NCBI Taxonomy" id="1542902"/>
    <lineage>
        <taxon>Bacteria</taxon>
        <taxon>Bacillati</taxon>
        <taxon>Actinomycetota</taxon>
        <taxon>Actinomycetes</taxon>
        <taxon>Micrococcales</taxon>
        <taxon>Promicromonosporaceae</taxon>
        <taxon>Isoptericola</taxon>
    </lineage>
</organism>
<accession>A0ABU7ZB89</accession>
<dbReference type="RefSeq" id="WP_332903125.1">
    <property type="nucleotide sequence ID" value="NZ_JBAGLP010000120.1"/>
</dbReference>
<evidence type="ECO:0000313" key="3">
    <source>
        <dbReference type="EMBL" id="MEG3616667.1"/>
    </source>
</evidence>
<dbReference type="Pfam" id="PF11855">
    <property type="entry name" value="DUF3375"/>
    <property type="match status" value="1"/>
</dbReference>
<feature type="coiled-coil region" evidence="1">
    <location>
        <begin position="163"/>
        <end position="190"/>
    </location>
</feature>
<reference evidence="3" key="2">
    <citation type="submission" date="2024-02" db="EMBL/GenBank/DDBJ databases">
        <authorList>
            <person name="Prathaban M."/>
            <person name="Mythili R."/>
            <person name="Sharmila Devi N."/>
            <person name="Sobanaa M."/>
            <person name="Prathiviraj R."/>
            <person name="Selvin J."/>
        </authorList>
    </citation>
    <scope>NUCLEOTIDE SEQUENCE</scope>
    <source>
        <strain evidence="3">MP1014</strain>
    </source>
</reference>
<dbReference type="InterPro" id="IPR021804">
    <property type="entry name" value="DUF3375"/>
</dbReference>